<evidence type="ECO:0000256" key="1">
    <source>
        <dbReference type="ARBA" id="ARBA00022669"/>
    </source>
</evidence>
<dbReference type="InterPro" id="IPR018392">
    <property type="entry name" value="LysM"/>
</dbReference>
<evidence type="ECO:0000256" key="4">
    <source>
        <dbReference type="SAM" id="MobiDB-lite"/>
    </source>
</evidence>
<feature type="compositionally biased region" description="Low complexity" evidence="4">
    <location>
        <begin position="108"/>
        <end position="122"/>
    </location>
</feature>
<reference evidence="7" key="1">
    <citation type="journal article" date="2017" name="Mycologia">
        <title>Fusarium algeriense, sp. nov., a novel toxigenic crown rot pathogen of durum wheat from Algeria is nested in the Fusarium burgessii species complex.</title>
        <authorList>
            <person name="Laraba I."/>
            <person name="Keddad A."/>
            <person name="Boureghda H."/>
            <person name="Abdallah N."/>
            <person name="Vaughan M.M."/>
            <person name="Proctor R.H."/>
            <person name="Busman M."/>
            <person name="O'Donnell K."/>
        </authorList>
    </citation>
    <scope>NUCLEOTIDE SEQUENCE</scope>
    <source>
        <strain evidence="7">NRRL 25174</strain>
    </source>
</reference>
<keyword evidence="2" id="KW-0843">Virulence</keyword>
<feature type="domain" description="LysM" evidence="6">
    <location>
        <begin position="141"/>
        <end position="185"/>
    </location>
</feature>
<protein>
    <recommendedName>
        <fullName evidence="6">LysM domain-containing protein</fullName>
    </recommendedName>
</protein>
<accession>A0A9P5A6D8</accession>
<evidence type="ECO:0000259" key="6">
    <source>
        <dbReference type="PROSITE" id="PS51782"/>
    </source>
</evidence>
<dbReference type="InterPro" id="IPR052210">
    <property type="entry name" value="LysM1-like"/>
</dbReference>
<dbReference type="Gene3D" id="3.10.350.10">
    <property type="entry name" value="LysM domain"/>
    <property type="match status" value="3"/>
</dbReference>
<keyword evidence="1" id="KW-0147">Chitin-binding</keyword>
<gene>
    <name evidence="7" type="ORF">FBEOM_13751</name>
</gene>
<dbReference type="PANTHER" id="PTHR34997:SF1">
    <property type="entry name" value="PEPTIDOGLYCAN-BINDING LYSIN DOMAIN"/>
    <property type="match status" value="1"/>
</dbReference>
<feature type="region of interest" description="Disordered" evidence="4">
    <location>
        <begin position="193"/>
        <end position="214"/>
    </location>
</feature>
<evidence type="ECO:0000313" key="8">
    <source>
        <dbReference type="Proteomes" id="UP000730481"/>
    </source>
</evidence>
<dbReference type="PANTHER" id="PTHR34997">
    <property type="entry name" value="AM15"/>
    <property type="match status" value="1"/>
</dbReference>
<feature type="signal peptide" evidence="5">
    <location>
        <begin position="1"/>
        <end position="20"/>
    </location>
</feature>
<name>A0A9P5A6D8_9HYPO</name>
<dbReference type="InterPro" id="IPR036779">
    <property type="entry name" value="LysM_dom_sf"/>
</dbReference>
<dbReference type="CDD" id="cd00118">
    <property type="entry name" value="LysM"/>
    <property type="match status" value="2"/>
</dbReference>
<proteinExistence type="inferred from homology"/>
<comment type="caution">
    <text evidence="7">The sequence shown here is derived from an EMBL/GenBank/DDBJ whole genome shotgun (WGS) entry which is preliminary data.</text>
</comment>
<organism evidence="7 8">
    <name type="scientific">Fusarium beomiforme</name>
    <dbReference type="NCBI Taxonomy" id="44412"/>
    <lineage>
        <taxon>Eukaryota</taxon>
        <taxon>Fungi</taxon>
        <taxon>Dikarya</taxon>
        <taxon>Ascomycota</taxon>
        <taxon>Pezizomycotina</taxon>
        <taxon>Sordariomycetes</taxon>
        <taxon>Hypocreomycetidae</taxon>
        <taxon>Hypocreales</taxon>
        <taxon>Nectriaceae</taxon>
        <taxon>Fusarium</taxon>
        <taxon>Fusarium burgessii species complex</taxon>
    </lineage>
</organism>
<dbReference type="Proteomes" id="UP000730481">
    <property type="component" value="Unassembled WGS sequence"/>
</dbReference>
<feature type="chain" id="PRO_5040291317" description="LysM domain-containing protein" evidence="5">
    <location>
        <begin position="21"/>
        <end position="287"/>
    </location>
</feature>
<keyword evidence="8" id="KW-1185">Reference proteome</keyword>
<dbReference type="Pfam" id="PF01476">
    <property type="entry name" value="LysM"/>
    <property type="match status" value="2"/>
</dbReference>
<evidence type="ECO:0000313" key="7">
    <source>
        <dbReference type="EMBL" id="KAF4332453.1"/>
    </source>
</evidence>
<dbReference type="OrthoDB" id="2281372at2759"/>
<evidence type="ECO:0000256" key="5">
    <source>
        <dbReference type="SAM" id="SignalP"/>
    </source>
</evidence>
<comment type="similarity">
    <text evidence="3">Belongs to the secreted LysM effector family.</text>
</comment>
<evidence type="ECO:0000256" key="2">
    <source>
        <dbReference type="ARBA" id="ARBA00023026"/>
    </source>
</evidence>
<sequence>MARFLHLMAFVGLLQIGAGAAIAPRSSEPKYPYNENTSVDCTWWFDMDAAISCSTLLENEAITIEQFRRWNPSIKEACGGLTVGRPYCVEAQFESVPELQPENPPKPSNTKPTSPSPTKTSNGKVKTSQPTQPDIADNFKTFYLVQKGENCVLVAAKNKIPLAKFLEWNGDDDCSSLWADAWARVMTLDYKPGDQPAPSPTKPSNVITTQQPTQPHTVDNCNKFHFVESGESCAAIASKYSITGAQFLKWNPSVEAGCVGLWANAYAYVSYNYKGCSIFNDTSPGRD</sequence>
<feature type="compositionally biased region" description="Polar residues" evidence="4">
    <location>
        <begin position="123"/>
        <end position="132"/>
    </location>
</feature>
<dbReference type="EMBL" id="PVQB02001072">
    <property type="protein sequence ID" value="KAF4332453.1"/>
    <property type="molecule type" value="Genomic_DNA"/>
</dbReference>
<dbReference type="SUPFAM" id="SSF54106">
    <property type="entry name" value="LysM domain"/>
    <property type="match status" value="2"/>
</dbReference>
<dbReference type="AlphaFoldDB" id="A0A9P5A6D8"/>
<keyword evidence="5" id="KW-0732">Signal</keyword>
<dbReference type="PROSITE" id="PS51782">
    <property type="entry name" value="LYSM"/>
    <property type="match status" value="2"/>
</dbReference>
<dbReference type="GO" id="GO:0008061">
    <property type="term" value="F:chitin binding"/>
    <property type="evidence" value="ECO:0007669"/>
    <property type="project" value="UniProtKB-KW"/>
</dbReference>
<feature type="domain" description="LysM" evidence="6">
    <location>
        <begin position="223"/>
        <end position="269"/>
    </location>
</feature>
<reference evidence="7" key="2">
    <citation type="submission" date="2020-02" db="EMBL/GenBank/DDBJ databases">
        <title>Identification and distribution of gene clusters putatively required for synthesis of sphingolipid metabolism inhibitors in phylogenetically diverse species of the filamentous fungus Fusarium.</title>
        <authorList>
            <person name="Kim H.-S."/>
            <person name="Busman M."/>
            <person name="Brown D.W."/>
            <person name="Divon H."/>
            <person name="Uhlig S."/>
            <person name="Proctor R.H."/>
        </authorList>
    </citation>
    <scope>NUCLEOTIDE SEQUENCE</scope>
    <source>
        <strain evidence="7">NRRL 25174</strain>
    </source>
</reference>
<feature type="compositionally biased region" description="Polar residues" evidence="4">
    <location>
        <begin position="202"/>
        <end position="214"/>
    </location>
</feature>
<feature type="region of interest" description="Disordered" evidence="4">
    <location>
        <begin position="96"/>
        <end position="133"/>
    </location>
</feature>
<evidence type="ECO:0000256" key="3">
    <source>
        <dbReference type="ARBA" id="ARBA00044955"/>
    </source>
</evidence>